<feature type="region of interest" description="Disordered" evidence="1">
    <location>
        <begin position="1"/>
        <end position="38"/>
    </location>
</feature>
<dbReference type="AlphaFoldDB" id="A0A2J6QFD7"/>
<organism evidence="2 3">
    <name type="scientific">Hyaloscypha hepaticicola</name>
    <dbReference type="NCBI Taxonomy" id="2082293"/>
    <lineage>
        <taxon>Eukaryota</taxon>
        <taxon>Fungi</taxon>
        <taxon>Dikarya</taxon>
        <taxon>Ascomycota</taxon>
        <taxon>Pezizomycotina</taxon>
        <taxon>Leotiomycetes</taxon>
        <taxon>Helotiales</taxon>
        <taxon>Hyaloscyphaceae</taxon>
        <taxon>Hyaloscypha</taxon>
    </lineage>
</organism>
<evidence type="ECO:0000313" key="3">
    <source>
        <dbReference type="Proteomes" id="UP000235672"/>
    </source>
</evidence>
<evidence type="ECO:0000313" key="2">
    <source>
        <dbReference type="EMBL" id="PMD24984.1"/>
    </source>
</evidence>
<reference evidence="2 3" key="1">
    <citation type="submission" date="2016-05" db="EMBL/GenBank/DDBJ databases">
        <title>A degradative enzymes factory behind the ericoid mycorrhizal symbiosis.</title>
        <authorList>
            <consortium name="DOE Joint Genome Institute"/>
            <person name="Martino E."/>
            <person name="Morin E."/>
            <person name="Grelet G."/>
            <person name="Kuo A."/>
            <person name="Kohler A."/>
            <person name="Daghino S."/>
            <person name="Barry K."/>
            <person name="Choi C."/>
            <person name="Cichocki N."/>
            <person name="Clum A."/>
            <person name="Copeland A."/>
            <person name="Hainaut M."/>
            <person name="Haridas S."/>
            <person name="Labutti K."/>
            <person name="Lindquist E."/>
            <person name="Lipzen A."/>
            <person name="Khouja H.-R."/>
            <person name="Murat C."/>
            <person name="Ohm R."/>
            <person name="Olson A."/>
            <person name="Spatafora J."/>
            <person name="Veneault-Fourrey C."/>
            <person name="Henrissat B."/>
            <person name="Grigoriev I."/>
            <person name="Martin F."/>
            <person name="Perotto S."/>
        </authorList>
    </citation>
    <scope>NUCLEOTIDE SEQUENCE [LARGE SCALE GENOMIC DNA]</scope>
    <source>
        <strain evidence="2 3">UAMH 7357</strain>
    </source>
</reference>
<name>A0A2J6QFD7_9HELO</name>
<protein>
    <submittedName>
        <fullName evidence="2">Uncharacterized protein</fullName>
    </submittedName>
</protein>
<dbReference type="EMBL" id="KZ613471">
    <property type="protein sequence ID" value="PMD24984.1"/>
    <property type="molecule type" value="Genomic_DNA"/>
</dbReference>
<feature type="compositionally biased region" description="Polar residues" evidence="1">
    <location>
        <begin position="11"/>
        <end position="23"/>
    </location>
</feature>
<sequence length="306" mass="34029">MMGVPGPQRTAAANASDSRSKFPSNYFAKGPRDKAVDDTDRKIPVQRACNWCVPHVFEYRYLEVKYITWSIHQTGSEGRKTINHEVQLRHSKLVAGAQPRRTAGLTCTRSASLRLSWVRLQPGAQFASLAKELVRWWTCEDAGQSARGTAHLLSPAFCPSQQRHIAHRPLSRWPSLPDCRGSNTQAFCEVQSGLVVGALPSTPNANEVITALAPICRAPKLPSFPDMRLRPIHIYNHHSHFIPIGRAIADIPTASSKTLVIEFWFLHHHQVADLCSCYYLVVHVLARISLHPAALPSLRPQGYAAT</sequence>
<gene>
    <name evidence="2" type="ORF">NA56DRAFT_699784</name>
</gene>
<accession>A0A2J6QFD7</accession>
<dbReference type="Proteomes" id="UP000235672">
    <property type="component" value="Unassembled WGS sequence"/>
</dbReference>
<proteinExistence type="predicted"/>
<keyword evidence="3" id="KW-1185">Reference proteome</keyword>
<evidence type="ECO:0000256" key="1">
    <source>
        <dbReference type="SAM" id="MobiDB-lite"/>
    </source>
</evidence>